<name>A0A7W5ZZL0_9SPHN</name>
<evidence type="ECO:0000259" key="2">
    <source>
        <dbReference type="Pfam" id="PF23666"/>
    </source>
</evidence>
<evidence type="ECO:0008006" key="5">
    <source>
        <dbReference type="Google" id="ProtNLM"/>
    </source>
</evidence>
<dbReference type="Pfam" id="PF23666">
    <property type="entry name" value="Rcc01698_C"/>
    <property type="match status" value="1"/>
</dbReference>
<organism evidence="3 4">
    <name type="scientific">Novosphingobium hassiacum</name>
    <dbReference type="NCBI Taxonomy" id="173676"/>
    <lineage>
        <taxon>Bacteria</taxon>
        <taxon>Pseudomonadati</taxon>
        <taxon>Pseudomonadota</taxon>
        <taxon>Alphaproteobacteria</taxon>
        <taxon>Sphingomonadales</taxon>
        <taxon>Sphingomonadaceae</taxon>
        <taxon>Novosphingobium</taxon>
    </lineage>
</organism>
<evidence type="ECO:0000259" key="1">
    <source>
        <dbReference type="Pfam" id="PF13550"/>
    </source>
</evidence>
<dbReference type="Proteomes" id="UP000562395">
    <property type="component" value="Unassembled WGS sequence"/>
</dbReference>
<protein>
    <recommendedName>
        <fullName evidence="5">Tip attachment protein J domain-containing protein</fullName>
    </recommendedName>
</protein>
<keyword evidence="4" id="KW-1185">Reference proteome</keyword>
<proteinExistence type="predicted"/>
<dbReference type="InterPro" id="IPR056490">
    <property type="entry name" value="Rcc01698_C"/>
</dbReference>
<accession>A0A7W5ZZL0</accession>
<sequence length="732" mass="76543">MATLVLSAAGTIFGGPIGGAIGALIGRQIDASIVGGRKIEGPRLKELAVQTSSYGSALPMHFGTVRASGTVIWATELIEHKEKSGGGKGRPSVTNYSYTVSFAVAVASRPIAGIGRIWADGNLLRGDAGDLKVGGTLRIHSGHGDQAADPLLAQAEGADKSPAYRNVAYVVFEDLELADYGNRLPSLTLEIIADDGSISLAAVVSSLLPGAATGNLTQSTLSGFSVDQGAAADVLATLSDITPLTCSVVDEQLSFGLAEIFVDEALLELPVPTAGGETAEDARADGWSRRRDALPGARQCAVRYYDIARDYQPGLQRSLGRSGPGDVTMIELPAAMAAGEARELANKAAQRFTLARDTMRYRIAEIDQRFGPGAIVRTPITEGVWRIDQWEWQSDGVMLDLSAVQASLPATPVTDAGRSNHAADLLTTPTRITAFELPWDGQGDGASPMLRVAATAQTAGWTGAALYTERADASTISLGSTGRRRAIAGVAISALPGASPLLVDTVGEVEIELASSDFSLDNATWAQLVQGANMAVLGDELIQFARADFIGGSAWRLSGLLRGRGGTEHATAGHIAGEGFALIDDSLIALDVTLVSDVKTSTIVAIGLGDATPATSPIGNPGLTLRPLAPVHGRASRGSDGALTLEWVRRSRGSWTWLDEVDVPLNESAELWEVTFGATDTPARYWQLTEPRLTIPAVTAAELAALGSGLTFTVRQVGRQSRSLPLRIAMPA</sequence>
<gene>
    <name evidence="3" type="ORF">GGQ88_003691</name>
</gene>
<comment type="caution">
    <text evidence="3">The sequence shown here is derived from an EMBL/GenBank/DDBJ whole genome shotgun (WGS) entry which is preliminary data.</text>
</comment>
<evidence type="ECO:0000313" key="4">
    <source>
        <dbReference type="Proteomes" id="UP000562395"/>
    </source>
</evidence>
<dbReference type="AlphaFoldDB" id="A0A7W5ZZL0"/>
<dbReference type="InterPro" id="IPR032876">
    <property type="entry name" value="J_dom"/>
</dbReference>
<dbReference type="RefSeq" id="WP_183614883.1">
    <property type="nucleotide sequence ID" value="NZ_JACICY010000013.1"/>
</dbReference>
<feature type="domain" description="Tip attachment protein J" evidence="1">
    <location>
        <begin position="228"/>
        <end position="392"/>
    </location>
</feature>
<dbReference type="Pfam" id="PF13550">
    <property type="entry name" value="Phage-tail_3"/>
    <property type="match status" value="1"/>
</dbReference>
<feature type="domain" description="Rcc01698-like C-terminal" evidence="2">
    <location>
        <begin position="486"/>
        <end position="580"/>
    </location>
</feature>
<dbReference type="EMBL" id="JACICY010000013">
    <property type="protein sequence ID" value="MBB3862391.1"/>
    <property type="molecule type" value="Genomic_DNA"/>
</dbReference>
<reference evidence="3 4" key="1">
    <citation type="submission" date="2020-08" db="EMBL/GenBank/DDBJ databases">
        <title>Genomic Encyclopedia of Type Strains, Phase IV (KMG-IV): sequencing the most valuable type-strain genomes for metagenomic binning, comparative biology and taxonomic classification.</title>
        <authorList>
            <person name="Goeker M."/>
        </authorList>
    </citation>
    <scope>NUCLEOTIDE SEQUENCE [LARGE SCALE GENOMIC DNA]</scope>
    <source>
        <strain evidence="3 4">DSM 14552</strain>
    </source>
</reference>
<evidence type="ECO:0000313" key="3">
    <source>
        <dbReference type="EMBL" id="MBB3862391.1"/>
    </source>
</evidence>